<dbReference type="InterPro" id="IPR022346">
    <property type="entry name" value="T2SS_GspH"/>
</dbReference>
<evidence type="ECO:0000313" key="12">
    <source>
        <dbReference type="EMBL" id="CAL1241508.1"/>
    </source>
</evidence>
<dbReference type="PROSITE" id="PS00409">
    <property type="entry name" value="PROKAR_NTER_METHYL"/>
    <property type="match status" value="1"/>
</dbReference>
<evidence type="ECO:0000256" key="2">
    <source>
        <dbReference type="ARBA" id="ARBA00021549"/>
    </source>
</evidence>
<dbReference type="Proteomes" id="UP001497493">
    <property type="component" value="Chromosome"/>
</dbReference>
<keyword evidence="7" id="KW-1133">Transmembrane helix</keyword>
<evidence type="ECO:0000256" key="6">
    <source>
        <dbReference type="ARBA" id="ARBA00022692"/>
    </source>
</evidence>
<accession>A0ABM9NLJ4</accession>
<reference evidence="12 13" key="1">
    <citation type="submission" date="2024-04" db="EMBL/GenBank/DDBJ databases">
        <authorList>
            <person name="Cremers G."/>
        </authorList>
    </citation>
    <scope>NUCLEOTIDE SEQUENCE [LARGE SCALE GENOMIC DNA]</scope>
    <source>
        <strain evidence="12">MeCH1-AG</strain>
    </source>
</reference>
<keyword evidence="3" id="KW-1003">Cell membrane</keyword>
<evidence type="ECO:0000259" key="11">
    <source>
        <dbReference type="Pfam" id="PF12019"/>
    </source>
</evidence>
<dbReference type="Gene3D" id="3.55.40.10">
    <property type="entry name" value="minor pseudopilin epsh domain"/>
    <property type="match status" value="1"/>
</dbReference>
<keyword evidence="8" id="KW-0472">Membrane</keyword>
<comment type="similarity">
    <text evidence="9">Belongs to the GSP H family.</text>
</comment>
<evidence type="ECO:0000256" key="8">
    <source>
        <dbReference type="ARBA" id="ARBA00023136"/>
    </source>
</evidence>
<keyword evidence="6" id="KW-0812">Transmembrane</keyword>
<organism evidence="12 13">
    <name type="scientific">Candidatus Methylocalor cossyra</name>
    <dbReference type="NCBI Taxonomy" id="3108543"/>
    <lineage>
        <taxon>Bacteria</taxon>
        <taxon>Pseudomonadati</taxon>
        <taxon>Pseudomonadota</taxon>
        <taxon>Gammaproteobacteria</taxon>
        <taxon>Methylococcales</taxon>
        <taxon>Methylococcaceae</taxon>
        <taxon>Candidatus Methylocalor</taxon>
    </lineage>
</organism>
<dbReference type="RefSeq" id="WP_348758017.1">
    <property type="nucleotide sequence ID" value="NZ_OZ026884.1"/>
</dbReference>
<evidence type="ECO:0000256" key="4">
    <source>
        <dbReference type="ARBA" id="ARBA00022481"/>
    </source>
</evidence>
<evidence type="ECO:0000256" key="9">
    <source>
        <dbReference type="ARBA" id="ARBA00025772"/>
    </source>
</evidence>
<evidence type="ECO:0000256" key="3">
    <source>
        <dbReference type="ARBA" id="ARBA00022475"/>
    </source>
</evidence>
<sequence length="184" mass="19197">MKALAAGSGFTLIELMVTLAVAAVILATAVPSFQTLMVNNRLATQSNQLVTALNLARSEAVKRNTLVTVCKSANPTATPPACTTAGNWEQGWVVFTDGDTVGTIDGNDTVIRVFDRMNGTTLRGVGNFTSWISYRSSGVSRGDTPAGSPLANGTFRLCSGGAGSQGRNIVVNVTGRLRVENVTC</sequence>
<protein>
    <recommendedName>
        <fullName evidence="2">Type II secretion system protein H</fullName>
    </recommendedName>
    <alternativeName>
        <fullName evidence="10">General secretion pathway protein H</fullName>
    </alternativeName>
</protein>
<comment type="subcellular location">
    <subcellularLocation>
        <location evidence="1">Cell inner membrane</location>
        <topology evidence="1">Single-pass membrane protein</topology>
    </subcellularLocation>
</comment>
<keyword evidence="13" id="KW-1185">Reference proteome</keyword>
<dbReference type="InterPro" id="IPR012902">
    <property type="entry name" value="N_methyl_site"/>
</dbReference>
<name>A0ABM9NLJ4_9GAMM</name>
<gene>
    <name evidence="12" type="ORF">MECH1_V1_2732</name>
</gene>
<keyword evidence="5" id="KW-0997">Cell inner membrane</keyword>
<evidence type="ECO:0000256" key="5">
    <source>
        <dbReference type="ARBA" id="ARBA00022519"/>
    </source>
</evidence>
<dbReference type="SUPFAM" id="SSF54523">
    <property type="entry name" value="Pili subunits"/>
    <property type="match status" value="1"/>
</dbReference>
<dbReference type="InterPro" id="IPR045584">
    <property type="entry name" value="Pilin-like"/>
</dbReference>
<dbReference type="Pfam" id="PF12019">
    <property type="entry name" value="GspH"/>
    <property type="match status" value="1"/>
</dbReference>
<dbReference type="Pfam" id="PF07963">
    <property type="entry name" value="N_methyl"/>
    <property type="match status" value="1"/>
</dbReference>
<evidence type="ECO:0000256" key="10">
    <source>
        <dbReference type="ARBA" id="ARBA00030775"/>
    </source>
</evidence>
<keyword evidence="4" id="KW-0488">Methylation</keyword>
<dbReference type="EMBL" id="OZ026884">
    <property type="protein sequence ID" value="CAL1241508.1"/>
    <property type="molecule type" value="Genomic_DNA"/>
</dbReference>
<evidence type="ECO:0000313" key="13">
    <source>
        <dbReference type="Proteomes" id="UP001497493"/>
    </source>
</evidence>
<dbReference type="NCBIfam" id="TIGR02532">
    <property type="entry name" value="IV_pilin_GFxxxE"/>
    <property type="match status" value="1"/>
</dbReference>
<evidence type="ECO:0000256" key="7">
    <source>
        <dbReference type="ARBA" id="ARBA00022989"/>
    </source>
</evidence>
<proteinExistence type="inferred from homology"/>
<evidence type="ECO:0000256" key="1">
    <source>
        <dbReference type="ARBA" id="ARBA00004377"/>
    </source>
</evidence>
<feature type="domain" description="General secretion pathway GspH" evidence="11">
    <location>
        <begin position="46"/>
        <end position="175"/>
    </location>
</feature>